<feature type="region of interest" description="Disordered" evidence="1">
    <location>
        <begin position="182"/>
        <end position="203"/>
    </location>
</feature>
<accession>A0A8H6X5C5</accession>
<organism evidence="2 3">
    <name type="scientific">Mycena sanguinolenta</name>
    <dbReference type="NCBI Taxonomy" id="230812"/>
    <lineage>
        <taxon>Eukaryota</taxon>
        <taxon>Fungi</taxon>
        <taxon>Dikarya</taxon>
        <taxon>Basidiomycota</taxon>
        <taxon>Agaricomycotina</taxon>
        <taxon>Agaricomycetes</taxon>
        <taxon>Agaricomycetidae</taxon>
        <taxon>Agaricales</taxon>
        <taxon>Marasmiineae</taxon>
        <taxon>Mycenaceae</taxon>
        <taxon>Mycena</taxon>
    </lineage>
</organism>
<keyword evidence="3" id="KW-1185">Reference proteome</keyword>
<feature type="compositionally biased region" description="Basic residues" evidence="1">
    <location>
        <begin position="349"/>
        <end position="360"/>
    </location>
</feature>
<sequence length="475" mass="49441">MQKWSRRPPKTSVYIIKRNWANLSSSFLRKQIGDGSKQAGDVCFFVRYAMKRPDGTVKFKRLSMTKKLGQKHRFDAEEDDHSAVFKTWALGELCPETTSKDTAVDNEASTITDDTAVDKTTALTAPPVLKTPEVVITKDAVTDFSPAVGPGARHCGLSCGQRGARCHSFRSSSHWQRGCRRCSSSSPASCWQRGCRRRSSSSSPRLLLATRVPAALLLLLPPPPAGNEGLGATPPAPPPTGNEGAGGAPPPPPPAGNEGLSGAPPPPPPPTGNEGPGGAPPPPPTGNKGLGGAPLPPPPPTGSEGLGGAPPPPPPPPAGNEGPGGAPPVNNEGESAGGGNEGAGGGRGRNAKGHKGKRKRAAAEESVEGQPPGKKQNARKAIPRPPPPVVSRTSLRRGGATVERPKVAGRLIKLGGKKYFYPKGTELPGGYSWDDDFEEVMEFADRTILECVGGGDIVGVVQLQLSVVCYFHNPA</sequence>
<proteinExistence type="predicted"/>
<reference evidence="2" key="1">
    <citation type="submission" date="2020-05" db="EMBL/GenBank/DDBJ databases">
        <title>Mycena genomes resolve the evolution of fungal bioluminescence.</title>
        <authorList>
            <person name="Tsai I.J."/>
        </authorList>
    </citation>
    <scope>NUCLEOTIDE SEQUENCE</scope>
    <source>
        <strain evidence="2">160909Yilan</strain>
    </source>
</reference>
<dbReference type="Proteomes" id="UP000623467">
    <property type="component" value="Unassembled WGS sequence"/>
</dbReference>
<evidence type="ECO:0000256" key="1">
    <source>
        <dbReference type="SAM" id="MobiDB-lite"/>
    </source>
</evidence>
<name>A0A8H6X5C5_9AGAR</name>
<dbReference type="OrthoDB" id="3065252at2759"/>
<feature type="compositionally biased region" description="Pro residues" evidence="1">
    <location>
        <begin position="309"/>
        <end position="318"/>
    </location>
</feature>
<protein>
    <submittedName>
        <fullName evidence="2">Uncharacterized protein</fullName>
    </submittedName>
</protein>
<feature type="compositionally biased region" description="Gly residues" evidence="1">
    <location>
        <begin position="335"/>
        <end position="348"/>
    </location>
</feature>
<evidence type="ECO:0000313" key="2">
    <source>
        <dbReference type="EMBL" id="KAF7334785.1"/>
    </source>
</evidence>
<gene>
    <name evidence="2" type="ORF">MSAN_02365100</name>
</gene>
<dbReference type="AlphaFoldDB" id="A0A8H6X5C5"/>
<feature type="region of interest" description="Disordered" evidence="1">
    <location>
        <begin position="223"/>
        <end position="402"/>
    </location>
</feature>
<comment type="caution">
    <text evidence="2">The sequence shown here is derived from an EMBL/GenBank/DDBJ whole genome shotgun (WGS) entry which is preliminary data.</text>
</comment>
<dbReference type="EMBL" id="JACAZH010000045">
    <property type="protein sequence ID" value="KAF7334785.1"/>
    <property type="molecule type" value="Genomic_DNA"/>
</dbReference>
<evidence type="ECO:0000313" key="3">
    <source>
        <dbReference type="Proteomes" id="UP000623467"/>
    </source>
</evidence>